<feature type="region of interest" description="Disordered" evidence="1">
    <location>
        <begin position="43"/>
        <end position="62"/>
    </location>
</feature>
<reference evidence="4 5" key="1">
    <citation type="submission" date="2013-06" db="EMBL/GenBank/DDBJ databases">
        <title>Rumen cellulosomics: divergent fiber-degrading strategies revealed by comparative genome-wide analysis of six Ruminococcal strains.</title>
        <authorList>
            <person name="Dassa B."/>
            <person name="Borovok I."/>
            <person name="Lamed R."/>
            <person name="Flint H."/>
            <person name="Yeoman C.J."/>
            <person name="White B."/>
            <person name="Bayer E.A."/>
        </authorList>
    </citation>
    <scope>NUCLEOTIDE SEQUENCE [LARGE SCALE GENOMIC DNA]</scope>
    <source>
        <strain evidence="4 5">SY3</strain>
    </source>
</reference>
<dbReference type="EMBL" id="JEOB01000004">
    <property type="protein sequence ID" value="EXM37830.1"/>
    <property type="molecule type" value="Genomic_DNA"/>
</dbReference>
<evidence type="ECO:0000256" key="2">
    <source>
        <dbReference type="SAM" id="Phobius"/>
    </source>
</evidence>
<dbReference type="Proteomes" id="UP000021369">
    <property type="component" value="Unassembled WGS sequence"/>
</dbReference>
<dbReference type="OrthoDB" id="1818743at2"/>
<keyword evidence="2" id="KW-0812">Transmembrane</keyword>
<keyword evidence="2" id="KW-1133">Transmembrane helix</keyword>
<dbReference type="RefSeq" id="WP_037289763.1">
    <property type="nucleotide sequence ID" value="NZ_JEOB01000004.1"/>
</dbReference>
<organism evidence="4 5">
    <name type="scientific">Ruminococcus albus SY3</name>
    <dbReference type="NCBI Taxonomy" id="1341156"/>
    <lineage>
        <taxon>Bacteria</taxon>
        <taxon>Bacillati</taxon>
        <taxon>Bacillota</taxon>
        <taxon>Clostridia</taxon>
        <taxon>Eubacteriales</taxon>
        <taxon>Oscillospiraceae</taxon>
        <taxon>Ruminococcus</taxon>
    </lineage>
</organism>
<keyword evidence="2" id="KW-0472">Membrane</keyword>
<keyword evidence="5" id="KW-1185">Reference proteome</keyword>
<gene>
    <name evidence="4" type="ORF">RASY3_16050</name>
</gene>
<protein>
    <recommendedName>
        <fullName evidence="3">Zinc-ribbon domain-containing protein</fullName>
    </recommendedName>
</protein>
<proteinExistence type="predicted"/>
<feature type="transmembrane region" description="Helical" evidence="2">
    <location>
        <begin position="76"/>
        <end position="98"/>
    </location>
</feature>
<evidence type="ECO:0000313" key="4">
    <source>
        <dbReference type="EMBL" id="EXM37830.1"/>
    </source>
</evidence>
<accession>A0A011WLB0</accession>
<sequence length="274" mass="31622">MKCPKCGEIVGDHDKFCPRCNAELFIDTQLAERLFKKKEDPLPDDKDNFFKPDRKAKDNNGQKKPKLNIDIHNLKLIAIVVLSLLIIVLVIVLVVTSLGSKGEKYAKKAADYIGADFEIASKKFDFKIKQESGYKGLTAVIDYNYVAESDSEVRIDGVTYPEWAVIFKTDDENRITEVRYCNFKSIKSDIKGVRKEHNINLDKFNPGTDKSTVDKELDMDYYSVSYTKDGEAYIYRYWYENDSGDEQPVVLTVYYDTKGKLKVYTPQMLYHQFM</sequence>
<feature type="domain" description="Zinc-ribbon" evidence="3">
    <location>
        <begin position="2"/>
        <end position="24"/>
    </location>
</feature>
<name>A0A011WLB0_RUMAL</name>
<dbReference type="PATRIC" id="fig|1341156.4.peg.2809"/>
<dbReference type="Pfam" id="PF13240">
    <property type="entry name" value="Zn_Ribbon_1"/>
    <property type="match status" value="1"/>
</dbReference>
<evidence type="ECO:0000259" key="3">
    <source>
        <dbReference type="Pfam" id="PF13240"/>
    </source>
</evidence>
<evidence type="ECO:0000256" key="1">
    <source>
        <dbReference type="SAM" id="MobiDB-lite"/>
    </source>
</evidence>
<dbReference type="AlphaFoldDB" id="A0A011WLB0"/>
<comment type="caution">
    <text evidence="4">The sequence shown here is derived from an EMBL/GenBank/DDBJ whole genome shotgun (WGS) entry which is preliminary data.</text>
</comment>
<evidence type="ECO:0000313" key="5">
    <source>
        <dbReference type="Proteomes" id="UP000021369"/>
    </source>
</evidence>
<dbReference type="InterPro" id="IPR026870">
    <property type="entry name" value="Zinc_ribbon_dom"/>
</dbReference>